<dbReference type="InterPro" id="IPR016181">
    <property type="entry name" value="Acyl_CoA_acyltransferase"/>
</dbReference>
<dbReference type="OrthoDB" id="5109343at2"/>
<dbReference type="Gene3D" id="3.40.630.30">
    <property type="match status" value="1"/>
</dbReference>
<dbReference type="Proteomes" id="UP000238375">
    <property type="component" value="Unassembled WGS sequence"/>
</dbReference>
<gene>
    <name evidence="1" type="ORF">CLV58_103132</name>
</gene>
<proteinExistence type="predicted"/>
<organism evidence="1 2">
    <name type="scientific">Spirosoma oryzae</name>
    <dbReference type="NCBI Taxonomy" id="1469603"/>
    <lineage>
        <taxon>Bacteria</taxon>
        <taxon>Pseudomonadati</taxon>
        <taxon>Bacteroidota</taxon>
        <taxon>Cytophagia</taxon>
        <taxon>Cytophagales</taxon>
        <taxon>Cytophagaceae</taxon>
        <taxon>Spirosoma</taxon>
    </lineage>
</organism>
<keyword evidence="2" id="KW-1185">Reference proteome</keyword>
<evidence type="ECO:0000313" key="2">
    <source>
        <dbReference type="Proteomes" id="UP000238375"/>
    </source>
</evidence>
<evidence type="ECO:0008006" key="3">
    <source>
        <dbReference type="Google" id="ProtNLM"/>
    </source>
</evidence>
<protein>
    <recommendedName>
        <fullName evidence="3">Acetyltransferase (GNAT) family protein</fullName>
    </recommendedName>
</protein>
<reference evidence="1 2" key="1">
    <citation type="submission" date="2018-03" db="EMBL/GenBank/DDBJ databases">
        <title>Genomic Encyclopedia of Archaeal and Bacterial Type Strains, Phase II (KMG-II): from individual species to whole genera.</title>
        <authorList>
            <person name="Goeker M."/>
        </authorList>
    </citation>
    <scope>NUCLEOTIDE SEQUENCE [LARGE SCALE GENOMIC DNA]</scope>
    <source>
        <strain evidence="1 2">DSM 28354</strain>
    </source>
</reference>
<name>A0A2T0TES6_9BACT</name>
<sequence length="196" mass="22146">MLIVTTVQSEADVQGILTLQQANLRQNVPVAVQADQGFVTVEHDPAVLLRMNQAAPSVIAKDGDTVVGYCLTMLPSFATDVPELKPLFDSIGELTYRGQPVHHYPYYVMGQVCVGAGYRGQQLFDRMYQQQRAVYGDRYRLLITDISSRNTRSLRAHARVGFEPIHRFYDPVLGEDWIVVVWDWRAGSPSETYRPD</sequence>
<dbReference type="EMBL" id="PVTE01000003">
    <property type="protein sequence ID" value="PRY44163.1"/>
    <property type="molecule type" value="Genomic_DNA"/>
</dbReference>
<dbReference type="AlphaFoldDB" id="A0A2T0TES6"/>
<comment type="caution">
    <text evidence="1">The sequence shown here is derived from an EMBL/GenBank/DDBJ whole genome shotgun (WGS) entry which is preliminary data.</text>
</comment>
<accession>A0A2T0TES6</accession>
<evidence type="ECO:0000313" key="1">
    <source>
        <dbReference type="EMBL" id="PRY44163.1"/>
    </source>
</evidence>
<dbReference type="RefSeq" id="WP_106136588.1">
    <property type="nucleotide sequence ID" value="NZ_PVTE01000003.1"/>
</dbReference>
<dbReference type="SUPFAM" id="SSF55729">
    <property type="entry name" value="Acyl-CoA N-acyltransferases (Nat)"/>
    <property type="match status" value="1"/>
</dbReference>